<dbReference type="InterPro" id="IPR004968">
    <property type="entry name" value="DNA_primase/NTPase_C"/>
</dbReference>
<keyword evidence="2" id="KW-0067">ATP-binding</keyword>
<accession>A0A923RTN4</accession>
<dbReference type="GO" id="GO:0005524">
    <property type="term" value="F:ATP binding"/>
    <property type="evidence" value="ECO:0007669"/>
    <property type="project" value="UniProtKB-KW"/>
</dbReference>
<keyword evidence="1" id="KW-0547">Nucleotide-binding</keyword>
<dbReference type="Pfam" id="PF19263">
    <property type="entry name" value="DUF5906"/>
    <property type="match status" value="1"/>
</dbReference>
<dbReference type="Pfam" id="PF08706">
    <property type="entry name" value="D5_N"/>
    <property type="match status" value="1"/>
</dbReference>
<organism evidence="4 5">
    <name type="scientific">Roseburia zhanii</name>
    <dbReference type="NCBI Taxonomy" id="2763064"/>
    <lineage>
        <taxon>Bacteria</taxon>
        <taxon>Bacillati</taxon>
        <taxon>Bacillota</taxon>
        <taxon>Clostridia</taxon>
        <taxon>Lachnospirales</taxon>
        <taxon>Lachnospiraceae</taxon>
        <taxon>Roseburia</taxon>
    </lineage>
</organism>
<dbReference type="Proteomes" id="UP000606720">
    <property type="component" value="Unassembled WGS sequence"/>
</dbReference>
<evidence type="ECO:0000259" key="3">
    <source>
        <dbReference type="PROSITE" id="PS51206"/>
    </source>
</evidence>
<evidence type="ECO:0000313" key="4">
    <source>
        <dbReference type="EMBL" id="MBC5714936.1"/>
    </source>
</evidence>
<comment type="caution">
    <text evidence="4">The sequence shown here is derived from an EMBL/GenBank/DDBJ whole genome shotgun (WGS) entry which is preliminary data.</text>
</comment>
<sequence length="535" mass="61710">MTYENLILEATDDILDNFVGTSFVPSVVSEDVINACNNEIIMENTTRVHTGFTKYKQLTTLTTVQVARILLKLEEVKQIDTGTDVHNNDKLLLGVYQKSGDDRGTYITGNTDLRRLARNYKPSMTTKEFNEVCSMLHDTAPIVKRCEEKNLVAVNNGIFHYDTKVLESFTPDLVFLTKIPVDYNHAAQNIVIHNPIDGTDWDIESWMIDMFDNDTEVSECCWESIGACIRPLQGWDKCAFFYGEAGNGGKGTICSLIRNLLGRGAVSLPLSDMDKRFSLEPVLHATAIITDENKVNEYLDDVSNLKALITNDVLSIEAKFQMPVSFRYKGFMIQCLNGMPKVRDKSDSFYRRQLFLPFFKCFTGKERKYIKNDYLKRKEVLEYVLYRVLNMNYTTLSEPAKAKELLREYKEFNDPIRRFLSEMLPELKLNRIPMTMLYDLYNAWYCKQNNNKPDGTNQNTFTRQVKQVISDYTAESGFVFANDTKINFDKDNLEPLLKDYKLYHWIDGRYSEADNFGVRVDPAKSGKYKSVIMRK</sequence>
<dbReference type="InterPro" id="IPR014015">
    <property type="entry name" value="Helicase_SF3_DNA-vir"/>
</dbReference>
<protein>
    <recommendedName>
        <fullName evidence="3">SF3 helicase domain-containing protein</fullName>
    </recommendedName>
</protein>
<dbReference type="AlphaFoldDB" id="A0A923RTN4"/>
<keyword evidence="5" id="KW-1185">Reference proteome</keyword>
<evidence type="ECO:0000256" key="1">
    <source>
        <dbReference type="ARBA" id="ARBA00022741"/>
    </source>
</evidence>
<dbReference type="RefSeq" id="WP_186867516.1">
    <property type="nucleotide sequence ID" value="NZ_JACOPH010000012.1"/>
</dbReference>
<dbReference type="NCBIfam" id="TIGR01613">
    <property type="entry name" value="primase_Cterm"/>
    <property type="match status" value="1"/>
</dbReference>
<feature type="domain" description="SF3 helicase" evidence="3">
    <location>
        <begin position="182"/>
        <end position="371"/>
    </location>
</feature>
<dbReference type="SUPFAM" id="SSF52540">
    <property type="entry name" value="P-loop containing nucleoside triphosphate hydrolases"/>
    <property type="match status" value="1"/>
</dbReference>
<dbReference type="EMBL" id="JACOPH010000012">
    <property type="protein sequence ID" value="MBC5714936.1"/>
    <property type="molecule type" value="Genomic_DNA"/>
</dbReference>
<dbReference type="InterPro" id="IPR027417">
    <property type="entry name" value="P-loop_NTPase"/>
</dbReference>
<name>A0A923RTN4_9FIRM</name>
<dbReference type="InterPro" id="IPR045455">
    <property type="entry name" value="NrS-1_pol-like_helicase"/>
</dbReference>
<dbReference type="Gene3D" id="3.40.50.300">
    <property type="entry name" value="P-loop containing nucleotide triphosphate hydrolases"/>
    <property type="match status" value="1"/>
</dbReference>
<dbReference type="InterPro" id="IPR006500">
    <property type="entry name" value="Helicase_put_C_phage/plasmid"/>
</dbReference>
<dbReference type="Pfam" id="PF03288">
    <property type="entry name" value="Pox_D5"/>
    <property type="match status" value="1"/>
</dbReference>
<proteinExistence type="predicted"/>
<gene>
    <name evidence="4" type="ORF">H8S17_12130</name>
</gene>
<evidence type="ECO:0000313" key="5">
    <source>
        <dbReference type="Proteomes" id="UP000606720"/>
    </source>
</evidence>
<evidence type="ECO:0000256" key="2">
    <source>
        <dbReference type="ARBA" id="ARBA00022840"/>
    </source>
</evidence>
<dbReference type="InterPro" id="IPR014818">
    <property type="entry name" value="Phage/plasmid_primase_P4_C"/>
</dbReference>
<dbReference type="PROSITE" id="PS51206">
    <property type="entry name" value="SF3_HELICASE_1"/>
    <property type="match status" value="1"/>
</dbReference>
<reference evidence="4" key="1">
    <citation type="submission" date="2020-08" db="EMBL/GenBank/DDBJ databases">
        <title>Genome public.</title>
        <authorList>
            <person name="Liu C."/>
            <person name="Sun Q."/>
        </authorList>
    </citation>
    <scope>NUCLEOTIDE SEQUENCE</scope>
    <source>
        <strain evidence="4">BX1005</strain>
    </source>
</reference>